<dbReference type="EMBL" id="QYZD01000025">
    <property type="protein sequence ID" value="RJG21323.1"/>
    <property type="molecule type" value="Genomic_DNA"/>
</dbReference>
<dbReference type="InterPro" id="IPR027417">
    <property type="entry name" value="P-loop_NTPase"/>
</dbReference>
<dbReference type="PANTHER" id="PTHR30121">
    <property type="entry name" value="UNCHARACTERIZED PROTEIN YJGR-RELATED"/>
    <property type="match status" value="1"/>
</dbReference>
<dbReference type="Proteomes" id="UP000266177">
    <property type="component" value="Unassembled WGS sequence"/>
</dbReference>
<gene>
    <name evidence="3" type="ORF">DQX05_21715</name>
</gene>
<dbReference type="Gene3D" id="3.40.50.300">
    <property type="entry name" value="P-loop containing nucleotide triphosphate hydrolases"/>
    <property type="match status" value="1"/>
</dbReference>
<dbReference type="InterPro" id="IPR043964">
    <property type="entry name" value="P-loop_TraG"/>
</dbReference>
<feature type="compositionally biased region" description="Basic residues" evidence="1">
    <location>
        <begin position="1"/>
        <end position="13"/>
    </location>
</feature>
<dbReference type="Pfam" id="PF19044">
    <property type="entry name" value="P-loop_TraG"/>
    <property type="match status" value="1"/>
</dbReference>
<feature type="region of interest" description="Disordered" evidence="1">
    <location>
        <begin position="1"/>
        <end position="26"/>
    </location>
</feature>
<protein>
    <recommendedName>
        <fullName evidence="2">TraG P-loop domain-containing protein</fullName>
    </recommendedName>
</protein>
<organism evidence="3 4">
    <name type="scientific">Paenibacillus thiaminolyticus</name>
    <name type="common">Bacillus thiaminolyticus</name>
    <dbReference type="NCBI Taxonomy" id="49283"/>
    <lineage>
        <taxon>Bacteria</taxon>
        <taxon>Bacillati</taxon>
        <taxon>Bacillota</taxon>
        <taxon>Bacilli</taxon>
        <taxon>Bacillales</taxon>
        <taxon>Paenibacillaceae</taxon>
        <taxon>Paenibacillus</taxon>
    </lineage>
</organism>
<evidence type="ECO:0000313" key="4">
    <source>
        <dbReference type="Proteomes" id="UP000266177"/>
    </source>
</evidence>
<name>A0A3A3GUJ0_PANTH</name>
<dbReference type="Gene3D" id="1.10.8.730">
    <property type="match status" value="1"/>
</dbReference>
<proteinExistence type="predicted"/>
<reference evidence="3 4" key="1">
    <citation type="submission" date="2018-09" db="EMBL/GenBank/DDBJ databases">
        <title>Paenibacillus SK2017-BO5.</title>
        <authorList>
            <person name="Piskunova J.V."/>
            <person name="Dubiley S.A."/>
            <person name="Severinov K.V."/>
        </authorList>
    </citation>
    <scope>NUCLEOTIDE SEQUENCE [LARGE SCALE GENOMIC DNA]</scope>
    <source>
        <strain evidence="3 4">BO5</strain>
    </source>
</reference>
<dbReference type="OrthoDB" id="9804380at2"/>
<dbReference type="RefSeq" id="WP_119795559.1">
    <property type="nucleotide sequence ID" value="NZ_QYZD01000025.1"/>
</dbReference>
<evidence type="ECO:0000256" key="1">
    <source>
        <dbReference type="SAM" id="MobiDB-lite"/>
    </source>
</evidence>
<dbReference type="InterPro" id="IPR051162">
    <property type="entry name" value="T4SS_component"/>
</dbReference>
<feature type="domain" description="TraG P-loop" evidence="2">
    <location>
        <begin position="503"/>
        <end position="635"/>
    </location>
</feature>
<evidence type="ECO:0000313" key="3">
    <source>
        <dbReference type="EMBL" id="RJG21323.1"/>
    </source>
</evidence>
<dbReference type="SUPFAM" id="SSF52540">
    <property type="entry name" value="P-loop containing nucleoside triphosphate hydrolases"/>
    <property type="match status" value="1"/>
</dbReference>
<evidence type="ECO:0000259" key="2">
    <source>
        <dbReference type="Pfam" id="PF19044"/>
    </source>
</evidence>
<accession>A0A3A3GUJ0</accession>
<dbReference type="PANTHER" id="PTHR30121:SF12">
    <property type="entry name" value="TYPE IV SECRETION SYSTEM PROTEIN CAGE"/>
    <property type="match status" value="1"/>
</dbReference>
<sequence>MLKLFRKKNKTKKNIGNSNKNNDTQPTVESIKSLTYYDLIQLNGHEIPDDLRDIGYQSEGAVSEYPFRSFILHFGNTTLTTGALESLYRAGAVNVTFYFNKLTKSQAVRTYKNAATDEGARLTNLLKSGNELEAAEAAKSITAAKRLLDEISDGYNDGFLGVCVATVFAPDERTLDNIGMILQDDLIGNDHNLRVLYDRQRSGWVSTLPIGNNKIKDKGDRRFFDRTAIVAACPFYSSRIPFSGGVPVGVNKHSFTMEFLNVFAPYLDNYSSLIVGVSGSGKSFTNKFVSSSQVLLGYRIFSIDPDGENGPICRLMGGREVEIREGGEVCINALAISEEEVEVTLPNGRRVTKTVVPVGSKIGQLLKFFSKLTGSLSSEEKSVIKKALKDVFDDFGITTDPESLYEPDKIAVRTESGAIEYKRKRKSEMTLTDVYIRILKNCAEGVDWENYTYERLTDRFAERLLKVLRGFLRDYPDGKMLDGQTNFGDGKPVDNMLENVCWINFNIKPIEGSDIYDTMMHVLTTIGWEYFMKRPSLRRFKKRIKIEEAWRMKRVPGAMEFIEDLARRSRKYNGGADIITQDLSAFLDDPSGRALIKAATTAIFLRIGQISHEEKMEYKSIFNFSEGELDIICRRAPESEKDQSKGEGVLRVGGSSAYIKVTVSDEMRSFVDTDPDYLIKNGLMPEVEESYIEKEIRDEVLL</sequence>
<comment type="caution">
    <text evidence="3">The sequence shown here is derived from an EMBL/GenBank/DDBJ whole genome shotgun (WGS) entry which is preliminary data.</text>
</comment>
<dbReference type="AlphaFoldDB" id="A0A3A3GUJ0"/>